<gene>
    <name evidence="1" type="ORF">LQ50_06825</name>
</gene>
<name>A0A0B0IL73_9BACI</name>
<dbReference type="eggNOG" id="ENOG50339YR">
    <property type="taxonomic scope" value="Bacteria"/>
</dbReference>
<protein>
    <submittedName>
        <fullName evidence="1">Uncharacterized protein</fullName>
    </submittedName>
</protein>
<dbReference type="RefSeq" id="WP_034627279.1">
    <property type="nucleotide sequence ID" value="NZ_JRJU01000006.1"/>
</dbReference>
<evidence type="ECO:0000313" key="1">
    <source>
        <dbReference type="EMBL" id="KHF40804.1"/>
    </source>
</evidence>
<keyword evidence="2" id="KW-1185">Reference proteome</keyword>
<sequence length="105" mass="12265">MDLDIIWISFIKNLEQETCIRSIQKKKFGGQPFVYLELTSPISKSQLENLLTQSSKKAMIGKRLTCDISFVRMQHQTFVYHIRFKVPQEKLFCCGNSCTNCIRLK</sequence>
<evidence type="ECO:0000313" key="2">
    <source>
        <dbReference type="Proteomes" id="UP000030832"/>
    </source>
</evidence>
<dbReference type="OrthoDB" id="2988713at2"/>
<dbReference type="EMBL" id="JRJU01000006">
    <property type="protein sequence ID" value="KHF40804.1"/>
    <property type="molecule type" value="Genomic_DNA"/>
</dbReference>
<comment type="caution">
    <text evidence="1">The sequence shown here is derived from an EMBL/GenBank/DDBJ whole genome shotgun (WGS) entry which is preliminary data.</text>
</comment>
<accession>A0A0B0IL73</accession>
<dbReference type="AlphaFoldDB" id="A0A0B0IL73"/>
<organism evidence="1 2">
    <name type="scientific">Halalkalibacter okhensis</name>
    <dbReference type="NCBI Taxonomy" id="333138"/>
    <lineage>
        <taxon>Bacteria</taxon>
        <taxon>Bacillati</taxon>
        <taxon>Bacillota</taxon>
        <taxon>Bacilli</taxon>
        <taxon>Bacillales</taxon>
        <taxon>Bacillaceae</taxon>
        <taxon>Halalkalibacter</taxon>
    </lineage>
</organism>
<reference evidence="1 2" key="1">
    <citation type="submission" date="2014-09" db="EMBL/GenBank/DDBJ databases">
        <title>Genome sequencing and annotation of Bacillus Okhensis strain Kh10-101T.</title>
        <authorList>
            <person name="Prakash J.S."/>
        </authorList>
    </citation>
    <scope>NUCLEOTIDE SEQUENCE [LARGE SCALE GENOMIC DNA]</scope>
    <source>
        <strain evidence="2">Kh10-101T</strain>
    </source>
</reference>
<proteinExistence type="predicted"/>
<dbReference type="Proteomes" id="UP000030832">
    <property type="component" value="Unassembled WGS sequence"/>
</dbReference>